<proteinExistence type="predicted"/>
<evidence type="ECO:0000259" key="19">
    <source>
        <dbReference type="PROSITE" id="PS50109"/>
    </source>
</evidence>
<keyword evidence="12 20" id="KW-0418">Kinase</keyword>
<keyword evidence="10 18" id="KW-0812">Transmembrane</keyword>
<dbReference type="NCBIfam" id="TIGR02966">
    <property type="entry name" value="phoR_proteo"/>
    <property type="match status" value="1"/>
</dbReference>
<evidence type="ECO:0000313" key="21">
    <source>
        <dbReference type="Proteomes" id="UP000199533"/>
    </source>
</evidence>
<dbReference type="SMART" id="SM00091">
    <property type="entry name" value="PAS"/>
    <property type="match status" value="1"/>
</dbReference>
<dbReference type="Pfam" id="PF02518">
    <property type="entry name" value="HATPase_c"/>
    <property type="match status" value="1"/>
</dbReference>
<evidence type="ECO:0000256" key="4">
    <source>
        <dbReference type="ARBA" id="ARBA00019665"/>
    </source>
</evidence>
<dbReference type="CDD" id="cd00082">
    <property type="entry name" value="HisKA"/>
    <property type="match status" value="1"/>
</dbReference>
<dbReference type="PRINTS" id="PR00344">
    <property type="entry name" value="BCTRLSENSOR"/>
</dbReference>
<dbReference type="GO" id="GO:0016036">
    <property type="term" value="P:cellular response to phosphate starvation"/>
    <property type="evidence" value="ECO:0007669"/>
    <property type="project" value="TreeGrafter"/>
</dbReference>
<dbReference type="GO" id="GO:0005524">
    <property type="term" value="F:ATP binding"/>
    <property type="evidence" value="ECO:0007669"/>
    <property type="project" value="UniProtKB-KW"/>
</dbReference>
<evidence type="ECO:0000256" key="6">
    <source>
        <dbReference type="ARBA" id="ARBA00022475"/>
    </source>
</evidence>
<feature type="transmembrane region" description="Helical" evidence="18">
    <location>
        <begin position="12"/>
        <end position="43"/>
    </location>
</feature>
<dbReference type="InterPro" id="IPR021766">
    <property type="entry name" value="PhoR_N"/>
</dbReference>
<dbReference type="RefSeq" id="WP_090698748.1">
    <property type="nucleotide sequence ID" value="NZ_FOSP01000009.1"/>
</dbReference>
<dbReference type="GO" id="GO:0000155">
    <property type="term" value="F:phosphorelay sensor kinase activity"/>
    <property type="evidence" value="ECO:0007669"/>
    <property type="project" value="InterPro"/>
</dbReference>
<dbReference type="InterPro" id="IPR036097">
    <property type="entry name" value="HisK_dim/P_sf"/>
</dbReference>
<comment type="subcellular location">
    <subcellularLocation>
        <location evidence="2">Cell membrane</location>
    </subcellularLocation>
</comment>
<dbReference type="EC" id="2.7.13.3" evidence="3"/>
<keyword evidence="9" id="KW-0808">Transferase</keyword>
<dbReference type="InterPro" id="IPR000014">
    <property type="entry name" value="PAS"/>
</dbReference>
<dbReference type="InterPro" id="IPR003594">
    <property type="entry name" value="HATPase_dom"/>
</dbReference>
<dbReference type="SUPFAM" id="SSF47384">
    <property type="entry name" value="Homodimeric domain of signal transducing histidine kinase"/>
    <property type="match status" value="1"/>
</dbReference>
<keyword evidence="7" id="KW-0597">Phosphoprotein</keyword>
<dbReference type="PROSITE" id="PS50109">
    <property type="entry name" value="HIS_KIN"/>
    <property type="match status" value="1"/>
</dbReference>
<keyword evidence="13" id="KW-0067">ATP-binding</keyword>
<dbReference type="Pfam" id="PF00512">
    <property type="entry name" value="HisKA"/>
    <property type="match status" value="1"/>
</dbReference>
<dbReference type="Gene3D" id="1.10.287.130">
    <property type="match status" value="1"/>
</dbReference>
<dbReference type="STRING" id="52441.SAMN05216302_100994"/>
<organism evidence="20 21">
    <name type="scientific">Nitrosomonas aestuarii</name>
    <dbReference type="NCBI Taxonomy" id="52441"/>
    <lineage>
        <taxon>Bacteria</taxon>
        <taxon>Pseudomonadati</taxon>
        <taxon>Pseudomonadota</taxon>
        <taxon>Betaproteobacteria</taxon>
        <taxon>Nitrosomonadales</taxon>
        <taxon>Nitrosomonadaceae</taxon>
        <taxon>Nitrosomonas</taxon>
    </lineage>
</organism>
<evidence type="ECO:0000256" key="13">
    <source>
        <dbReference type="ARBA" id="ARBA00022840"/>
    </source>
</evidence>
<evidence type="ECO:0000256" key="3">
    <source>
        <dbReference type="ARBA" id="ARBA00012438"/>
    </source>
</evidence>
<dbReference type="InterPro" id="IPR036890">
    <property type="entry name" value="HATPase_C_sf"/>
</dbReference>
<dbReference type="InterPro" id="IPR003661">
    <property type="entry name" value="HisK_dim/P_dom"/>
</dbReference>
<dbReference type="NCBIfam" id="NF008235">
    <property type="entry name" value="PRK11006.1"/>
    <property type="match status" value="1"/>
</dbReference>
<comment type="catalytic activity">
    <reaction evidence="1">
        <text>ATP + protein L-histidine = ADP + protein N-phospho-L-histidine.</text>
        <dbReference type="EC" id="2.7.13.3"/>
    </reaction>
</comment>
<keyword evidence="14 18" id="KW-1133">Transmembrane helix</keyword>
<dbReference type="GO" id="GO:0006817">
    <property type="term" value="P:phosphate ion transport"/>
    <property type="evidence" value="ECO:0007669"/>
    <property type="project" value="UniProtKB-KW"/>
</dbReference>
<dbReference type="InterPro" id="IPR005467">
    <property type="entry name" value="His_kinase_dom"/>
</dbReference>
<dbReference type="OrthoDB" id="9813151at2"/>
<evidence type="ECO:0000256" key="9">
    <source>
        <dbReference type="ARBA" id="ARBA00022679"/>
    </source>
</evidence>
<evidence type="ECO:0000256" key="12">
    <source>
        <dbReference type="ARBA" id="ARBA00022777"/>
    </source>
</evidence>
<dbReference type="Pfam" id="PF13188">
    <property type="entry name" value="PAS_8"/>
    <property type="match status" value="1"/>
</dbReference>
<evidence type="ECO:0000256" key="16">
    <source>
        <dbReference type="ARBA" id="ARBA00023136"/>
    </source>
</evidence>
<dbReference type="PANTHER" id="PTHR45453:SF1">
    <property type="entry name" value="PHOSPHATE REGULON SENSOR PROTEIN PHOR"/>
    <property type="match status" value="1"/>
</dbReference>
<dbReference type="FunFam" id="3.30.565.10:FF:000032">
    <property type="entry name" value="Phosphate regulon sensor histidine kinase PhoR"/>
    <property type="match status" value="1"/>
</dbReference>
<evidence type="ECO:0000256" key="5">
    <source>
        <dbReference type="ARBA" id="ARBA00022448"/>
    </source>
</evidence>
<dbReference type="Gene3D" id="3.30.450.20">
    <property type="entry name" value="PAS domain"/>
    <property type="match status" value="1"/>
</dbReference>
<evidence type="ECO:0000256" key="11">
    <source>
        <dbReference type="ARBA" id="ARBA00022741"/>
    </source>
</evidence>
<comment type="function">
    <text evidence="17">Member of the two-component regulatory system PhoR/PhoB involved in the phosphate regulon genes expression. PhoR may function as a membrane-associated protein kinase that phosphorylates PhoB in response to environmental signals.</text>
</comment>
<keyword evidence="6" id="KW-1003">Cell membrane</keyword>
<protein>
    <recommendedName>
        <fullName evidence="4">Phosphate regulon sensor protein PhoR</fullName>
        <ecNumber evidence="3">2.7.13.3</ecNumber>
    </recommendedName>
</protein>
<evidence type="ECO:0000256" key="18">
    <source>
        <dbReference type="SAM" id="Phobius"/>
    </source>
</evidence>
<keyword evidence="5" id="KW-0813">Transport</keyword>
<evidence type="ECO:0000256" key="8">
    <source>
        <dbReference type="ARBA" id="ARBA00022592"/>
    </source>
</evidence>
<dbReference type="GO" id="GO:0004721">
    <property type="term" value="F:phosphoprotein phosphatase activity"/>
    <property type="evidence" value="ECO:0007669"/>
    <property type="project" value="InterPro"/>
</dbReference>
<evidence type="ECO:0000256" key="2">
    <source>
        <dbReference type="ARBA" id="ARBA00004236"/>
    </source>
</evidence>
<dbReference type="FunFam" id="1.10.287.130:FF:000008">
    <property type="entry name" value="Two-component sensor histidine kinase"/>
    <property type="match status" value="1"/>
</dbReference>
<dbReference type="GO" id="GO:0005886">
    <property type="term" value="C:plasma membrane"/>
    <property type="evidence" value="ECO:0007669"/>
    <property type="project" value="UniProtKB-SubCell"/>
</dbReference>
<evidence type="ECO:0000256" key="7">
    <source>
        <dbReference type="ARBA" id="ARBA00022553"/>
    </source>
</evidence>
<dbReference type="AlphaFoldDB" id="A0A1I4ALP5"/>
<dbReference type="PANTHER" id="PTHR45453">
    <property type="entry name" value="PHOSPHATE REGULON SENSOR PROTEIN PHOR"/>
    <property type="match status" value="1"/>
</dbReference>
<dbReference type="InterPro" id="IPR050351">
    <property type="entry name" value="BphY/WalK/GraS-like"/>
</dbReference>
<keyword evidence="11" id="KW-0547">Nucleotide-binding</keyword>
<dbReference type="InterPro" id="IPR004358">
    <property type="entry name" value="Sig_transdc_His_kin-like_C"/>
</dbReference>
<dbReference type="Pfam" id="PF11808">
    <property type="entry name" value="PhoR"/>
    <property type="match status" value="1"/>
</dbReference>
<keyword evidence="15" id="KW-0902">Two-component regulatory system</keyword>
<evidence type="ECO:0000256" key="14">
    <source>
        <dbReference type="ARBA" id="ARBA00022989"/>
    </source>
</evidence>
<dbReference type="SUPFAM" id="SSF55785">
    <property type="entry name" value="PYP-like sensor domain (PAS domain)"/>
    <property type="match status" value="1"/>
</dbReference>
<accession>A0A1I4ALP5</accession>
<dbReference type="SUPFAM" id="SSF55874">
    <property type="entry name" value="ATPase domain of HSP90 chaperone/DNA topoisomerase II/histidine kinase"/>
    <property type="match status" value="1"/>
</dbReference>
<gene>
    <name evidence="20" type="ORF">SAMN05216302_100994</name>
</gene>
<dbReference type="Gene3D" id="3.30.565.10">
    <property type="entry name" value="Histidine kinase-like ATPase, C-terminal domain"/>
    <property type="match status" value="1"/>
</dbReference>
<dbReference type="InterPro" id="IPR014310">
    <property type="entry name" value="Sig_transdc_His_kinase_PhoR"/>
</dbReference>
<reference evidence="21" key="1">
    <citation type="submission" date="2016-10" db="EMBL/GenBank/DDBJ databases">
        <authorList>
            <person name="Varghese N."/>
            <person name="Submissions S."/>
        </authorList>
    </citation>
    <scope>NUCLEOTIDE SEQUENCE [LARGE SCALE GENOMIC DNA]</scope>
    <source>
        <strain evidence="21">Nm69</strain>
    </source>
</reference>
<keyword evidence="16 18" id="KW-0472">Membrane</keyword>
<dbReference type="Proteomes" id="UP000199533">
    <property type="component" value="Unassembled WGS sequence"/>
</dbReference>
<keyword evidence="8" id="KW-0592">Phosphate transport</keyword>
<evidence type="ECO:0000256" key="10">
    <source>
        <dbReference type="ARBA" id="ARBA00022692"/>
    </source>
</evidence>
<evidence type="ECO:0000256" key="17">
    <source>
        <dbReference type="ARBA" id="ARBA00025207"/>
    </source>
</evidence>
<name>A0A1I4ALP5_9PROT</name>
<dbReference type="EMBL" id="FOSP01000009">
    <property type="protein sequence ID" value="SFK57304.1"/>
    <property type="molecule type" value="Genomic_DNA"/>
</dbReference>
<feature type="domain" description="Histidine kinase" evidence="19">
    <location>
        <begin position="213"/>
        <end position="429"/>
    </location>
</feature>
<sequence>MFGFWQRLGWVVVIAIMALLIAMFAGTLSGLIFFSVALLWLVIHHTRHLVALEKWLLVSDHTPSSIPPGSGIWDNIFAHLARYVRSQDQSQRLINLELKQLQSVTAAMPDGIVILDERDHIEWCDPVAEKHLGINLELDVGQQIINMVRQRPFVEYLASGKFNKPLILKQMRHHRLTLLMQLVPYGNKQKLLISRDITSYERIDAMRRDFIANVSHELRTPLTVISGYLEMLSAESEIDLEMQRHALTAMTEQAARMQHLVEDLLTLSRLENTLNKLNESSVDIASILRELRTEAESLSGGRHTIHLGIDSEDQILGSREELRSAFGNLVSNAIRYTPEGGEINIHWEVKDGKGMFYVRDTGMGIEPEHIPRLTERFYRVDNSRSRQTGGTGLGLAIVKHILNRHQARLKINSEVGKGSEFCIQFPEKRLISKQ</sequence>
<evidence type="ECO:0000256" key="1">
    <source>
        <dbReference type="ARBA" id="ARBA00000085"/>
    </source>
</evidence>
<keyword evidence="21" id="KW-1185">Reference proteome</keyword>
<evidence type="ECO:0000256" key="15">
    <source>
        <dbReference type="ARBA" id="ARBA00023012"/>
    </source>
</evidence>
<evidence type="ECO:0000313" key="20">
    <source>
        <dbReference type="EMBL" id="SFK57304.1"/>
    </source>
</evidence>
<dbReference type="InterPro" id="IPR035965">
    <property type="entry name" value="PAS-like_dom_sf"/>
</dbReference>
<dbReference type="SMART" id="SM00388">
    <property type="entry name" value="HisKA"/>
    <property type="match status" value="1"/>
</dbReference>
<dbReference type="SMART" id="SM00387">
    <property type="entry name" value="HATPase_c"/>
    <property type="match status" value="1"/>
</dbReference>